<protein>
    <submittedName>
        <fullName evidence="1">Uncharacterized protein</fullName>
    </submittedName>
</protein>
<dbReference type="AlphaFoldDB" id="A0A2V4BZN7"/>
<evidence type="ECO:0000313" key="1">
    <source>
        <dbReference type="EMBL" id="PXY44469.1"/>
    </source>
</evidence>
<sequence length="174" mass="20955">MKYFLMISMFLLIQSDWTENVKKDVKRVNTEAKFESEFEKKDSEGEVKVKRYKTKSETKINVKYKYDKFMDLDFSYYENKNLLFAEIVNGKDILIYKTERKKEDPYAVLIEKITYFKNENEGISKSRRIDVYENSDIEKLKSELKKIDFKTEKIDSAEYKSVKKRCDQFKATQK</sequence>
<accession>A0A2V4BZN7</accession>
<gene>
    <name evidence="1" type="ORF">DMB68_13455</name>
</gene>
<dbReference type="EMBL" id="QJHL01000003">
    <property type="protein sequence ID" value="PXY44469.1"/>
    <property type="molecule type" value="Genomic_DNA"/>
</dbReference>
<reference evidence="1 2" key="1">
    <citation type="submission" date="2018-05" db="EMBL/GenBank/DDBJ databases">
        <title>Flavobacterium sp. strain IMCC34758, incomplete genome.</title>
        <authorList>
            <person name="Joung Y."/>
        </authorList>
    </citation>
    <scope>NUCLEOTIDE SEQUENCE [LARGE SCALE GENOMIC DNA]</scope>
    <source>
        <strain evidence="1 2">IMCC34758</strain>
    </source>
</reference>
<keyword evidence="2" id="KW-1185">Reference proteome</keyword>
<organism evidence="1 2">
    <name type="scientific">Flavobacterium hydrophilum</name>
    <dbReference type="NCBI Taxonomy" id="2211445"/>
    <lineage>
        <taxon>Bacteria</taxon>
        <taxon>Pseudomonadati</taxon>
        <taxon>Bacteroidota</taxon>
        <taxon>Flavobacteriia</taxon>
        <taxon>Flavobacteriales</taxon>
        <taxon>Flavobacteriaceae</taxon>
        <taxon>Flavobacterium</taxon>
    </lineage>
</organism>
<dbReference type="RefSeq" id="WP_110347196.1">
    <property type="nucleotide sequence ID" value="NZ_QJHL01000003.1"/>
</dbReference>
<dbReference type="Proteomes" id="UP000247681">
    <property type="component" value="Unassembled WGS sequence"/>
</dbReference>
<name>A0A2V4BZN7_9FLAO</name>
<evidence type="ECO:0000313" key="2">
    <source>
        <dbReference type="Proteomes" id="UP000247681"/>
    </source>
</evidence>
<proteinExistence type="predicted"/>
<dbReference type="OrthoDB" id="1448742at2"/>
<comment type="caution">
    <text evidence="1">The sequence shown here is derived from an EMBL/GenBank/DDBJ whole genome shotgun (WGS) entry which is preliminary data.</text>
</comment>